<keyword evidence="1" id="KW-1133">Transmembrane helix</keyword>
<protein>
    <recommendedName>
        <fullName evidence="4">Group-specific protein</fullName>
    </recommendedName>
</protein>
<sequence length="119" mass="13698">MKKFAGNILKETTNSTSITDICSREVCQLISPVMDPIVFPEFYLFSSTNHKESAIFLLILVGSIIGVGLVLEEIVKRILLNYNSNNRVIFKKMFEYVVTACIFFYFFKAVIYFVMMKRG</sequence>
<evidence type="ECO:0000256" key="1">
    <source>
        <dbReference type="SAM" id="Phobius"/>
    </source>
</evidence>
<dbReference type="EMBL" id="FMIK01000018">
    <property type="protein sequence ID" value="SCL86523.1"/>
    <property type="molecule type" value="Genomic_DNA"/>
</dbReference>
<feature type="transmembrane region" description="Helical" evidence="1">
    <location>
        <begin position="54"/>
        <end position="75"/>
    </location>
</feature>
<accession>A0AAX2CDW1</accession>
<evidence type="ECO:0000313" key="3">
    <source>
        <dbReference type="Proteomes" id="UP000242164"/>
    </source>
</evidence>
<dbReference type="AlphaFoldDB" id="A0AAX2CDW1"/>
<evidence type="ECO:0008006" key="4">
    <source>
        <dbReference type="Google" id="ProtNLM"/>
    </source>
</evidence>
<gene>
    <name evidence="2" type="ORF">BCB44BAC_00954</name>
</gene>
<reference evidence="2 3" key="1">
    <citation type="submission" date="2016-08" db="EMBL/GenBank/DDBJ databases">
        <authorList>
            <person name="Loux V."/>
            <person name="Rue O."/>
        </authorList>
    </citation>
    <scope>NUCLEOTIDE SEQUENCE [LARGE SCALE GENOMIC DNA]</scope>
    <source>
        <strain evidence="2 3">AFSSA_08CEB44bac</strain>
    </source>
</reference>
<keyword evidence="1" id="KW-0812">Transmembrane</keyword>
<proteinExistence type="predicted"/>
<name>A0AAX2CDW1_9BACI</name>
<comment type="caution">
    <text evidence="2">The sequence shown here is derived from an EMBL/GenBank/DDBJ whole genome shotgun (WGS) entry which is preliminary data.</text>
</comment>
<feature type="transmembrane region" description="Helical" evidence="1">
    <location>
        <begin position="96"/>
        <end position="115"/>
    </location>
</feature>
<dbReference type="RefSeq" id="WP_087097960.1">
    <property type="nucleotide sequence ID" value="NZ_CP066179.1"/>
</dbReference>
<evidence type="ECO:0000313" key="2">
    <source>
        <dbReference type="EMBL" id="SCL86523.1"/>
    </source>
</evidence>
<keyword evidence="1" id="KW-0472">Membrane</keyword>
<dbReference type="Proteomes" id="UP000242164">
    <property type="component" value="Unassembled WGS sequence"/>
</dbReference>
<organism evidence="2 3">
    <name type="scientific">Bacillus cytotoxicus</name>
    <dbReference type="NCBI Taxonomy" id="580165"/>
    <lineage>
        <taxon>Bacteria</taxon>
        <taxon>Bacillati</taxon>
        <taxon>Bacillota</taxon>
        <taxon>Bacilli</taxon>
        <taxon>Bacillales</taxon>
        <taxon>Bacillaceae</taxon>
        <taxon>Bacillus</taxon>
        <taxon>Bacillus cereus group</taxon>
    </lineage>
</organism>